<evidence type="ECO:0008006" key="4">
    <source>
        <dbReference type="Google" id="ProtNLM"/>
    </source>
</evidence>
<evidence type="ECO:0000256" key="1">
    <source>
        <dbReference type="SAM" id="MobiDB-lite"/>
    </source>
</evidence>
<organism evidence="2 3">
    <name type="scientific">Microdochium bolleyi</name>
    <dbReference type="NCBI Taxonomy" id="196109"/>
    <lineage>
        <taxon>Eukaryota</taxon>
        <taxon>Fungi</taxon>
        <taxon>Dikarya</taxon>
        <taxon>Ascomycota</taxon>
        <taxon>Pezizomycotina</taxon>
        <taxon>Sordariomycetes</taxon>
        <taxon>Xylariomycetidae</taxon>
        <taxon>Xylariales</taxon>
        <taxon>Microdochiaceae</taxon>
        <taxon>Microdochium</taxon>
    </lineage>
</organism>
<protein>
    <recommendedName>
        <fullName evidence="4">MACPF domain-containing protein</fullName>
    </recommendedName>
</protein>
<dbReference type="Proteomes" id="UP000070501">
    <property type="component" value="Unassembled WGS sequence"/>
</dbReference>
<reference evidence="3" key="1">
    <citation type="submission" date="2016-02" db="EMBL/GenBank/DDBJ databases">
        <title>Draft genome sequence of Microdochium bolleyi, a fungal endophyte of beachgrass.</title>
        <authorList>
            <consortium name="DOE Joint Genome Institute"/>
            <person name="David A.S."/>
            <person name="May G."/>
            <person name="Haridas S."/>
            <person name="Lim J."/>
            <person name="Wang M."/>
            <person name="Labutti K."/>
            <person name="Lipzen A."/>
            <person name="Barry K."/>
            <person name="Grigoriev I.V."/>
        </authorList>
    </citation>
    <scope>NUCLEOTIDE SEQUENCE [LARGE SCALE GENOMIC DNA]</scope>
    <source>
        <strain evidence="3">J235TASD1</strain>
    </source>
</reference>
<evidence type="ECO:0000313" key="2">
    <source>
        <dbReference type="EMBL" id="KXJ88990.1"/>
    </source>
</evidence>
<dbReference type="AlphaFoldDB" id="A0A136IVG9"/>
<sequence>QGMGFNSYTQTICIDNAVEVNPDNKEKVENPSQVVTYSSKFVERLSDVVSSMNISYSAAIKKGTIEVSGNGNSIDEDKIKASDINLVISVQVINQTTTLKDSAKFLQMEGVRAGSPEFNDAFGDCYISGFIEGGDFNSIISMRCLDRSKTNSVIRSIKKITKTQTEPQDFSMDSYGFSDGLAGSNALKETETTISVNWMGGGQIKDAKTSWDIDTVYEAAAAFPSFVAKTPQKTCFNQWATSQSLKPLEYDAVISYTAELFNNFMEYKSLVKKVQDIISHGDQYAVKLKPNAIPKHINTLVAVRSALRNEMNKIVAVVNLLSKKPQILSQANSFDIISKNDLVRAIIDEAILASPESKIIYDDTGTSATATPSRTPQPSSTSLAAGGDFMEIKHSDVGKTTRAAPAVREPETPLGIKIDLSALIAPEVWADLLPIRTGAISTDLDDAAARAAAGTIIPPPPKDDAVDFLSGNRPNKLKILAAVCGIHDITQTLQDRVKAEATLSIPINEIDKLAHGEVYAHLPSNFAKSLAFVYQFGDGPMRICAANFDKNSTASIEVTSAAEHTQVRPRPWSRETLSIVSVVYGGRLFSGDDQLRAVEDKIRLGYNETEQGYHRVSINTELLGEDPWHNVLKTGIVFF</sequence>
<keyword evidence="3" id="KW-1185">Reference proteome</keyword>
<gene>
    <name evidence="2" type="ORF">Micbo1qcDRAFT_112687</name>
</gene>
<dbReference type="EMBL" id="KQ964256">
    <property type="protein sequence ID" value="KXJ88990.1"/>
    <property type="molecule type" value="Genomic_DNA"/>
</dbReference>
<feature type="compositionally biased region" description="Low complexity" evidence="1">
    <location>
        <begin position="366"/>
        <end position="382"/>
    </location>
</feature>
<proteinExistence type="predicted"/>
<name>A0A136IVG9_9PEZI</name>
<dbReference type="InParanoid" id="A0A136IVG9"/>
<dbReference type="STRING" id="196109.A0A136IVG9"/>
<feature type="non-terminal residue" evidence="2">
    <location>
        <position position="1"/>
    </location>
</feature>
<accession>A0A136IVG9</accession>
<feature type="non-terminal residue" evidence="2">
    <location>
        <position position="639"/>
    </location>
</feature>
<dbReference type="OrthoDB" id="3231004at2759"/>
<evidence type="ECO:0000313" key="3">
    <source>
        <dbReference type="Proteomes" id="UP000070501"/>
    </source>
</evidence>
<feature type="region of interest" description="Disordered" evidence="1">
    <location>
        <begin position="363"/>
        <end position="384"/>
    </location>
</feature>